<dbReference type="Proteomes" id="UP000717752">
    <property type="component" value="Unassembled WGS sequence"/>
</dbReference>
<dbReference type="EMBL" id="JAEUAK010000007">
    <property type="protein sequence ID" value="MBW9054673.1"/>
    <property type="molecule type" value="Genomic_DNA"/>
</dbReference>
<feature type="domain" description="HTH cro/C1-type" evidence="1">
    <location>
        <begin position="37"/>
        <end position="91"/>
    </location>
</feature>
<dbReference type="Gene3D" id="1.10.260.40">
    <property type="entry name" value="lambda repressor-like DNA-binding domains"/>
    <property type="match status" value="1"/>
</dbReference>
<proteinExistence type="predicted"/>
<evidence type="ECO:0000259" key="1">
    <source>
        <dbReference type="PROSITE" id="PS50943"/>
    </source>
</evidence>
<dbReference type="InterPro" id="IPR001387">
    <property type="entry name" value="Cro/C1-type_HTH"/>
</dbReference>
<dbReference type="Pfam" id="PF01381">
    <property type="entry name" value="HTH_3"/>
    <property type="match status" value="1"/>
</dbReference>
<gene>
    <name evidence="2" type="ORF">JNB85_19925</name>
</gene>
<dbReference type="PROSITE" id="PS50943">
    <property type="entry name" value="HTH_CROC1"/>
    <property type="match status" value="1"/>
</dbReference>
<dbReference type="SMART" id="SM00530">
    <property type="entry name" value="HTH_XRE"/>
    <property type="match status" value="1"/>
</dbReference>
<organism evidence="2 3">
    <name type="scientific">Rhizobium mesosinicum</name>
    <dbReference type="NCBI Taxonomy" id="335017"/>
    <lineage>
        <taxon>Bacteria</taxon>
        <taxon>Pseudomonadati</taxon>
        <taxon>Pseudomonadota</taxon>
        <taxon>Alphaproteobacteria</taxon>
        <taxon>Hyphomicrobiales</taxon>
        <taxon>Rhizobiaceae</taxon>
        <taxon>Rhizobium/Agrobacterium group</taxon>
        <taxon>Rhizobium</taxon>
    </lineage>
</organism>
<reference evidence="2 3" key="1">
    <citation type="journal article" date="2021" name="MBio">
        <title>Poor Competitiveness of Bradyrhizobium in Pigeon Pea Root Colonization in Indian Soils.</title>
        <authorList>
            <person name="Chalasani D."/>
            <person name="Basu A."/>
            <person name="Pullabhotla S.V.S.R.N."/>
            <person name="Jorrin B."/>
            <person name="Neal A.L."/>
            <person name="Poole P.S."/>
            <person name="Podile A.R."/>
            <person name="Tkacz A."/>
        </authorList>
    </citation>
    <scope>NUCLEOTIDE SEQUENCE [LARGE SCALE GENOMIC DNA]</scope>
    <source>
        <strain evidence="2 3">HU56</strain>
    </source>
</reference>
<accession>A0ABS7GZF8</accession>
<sequence length="98" mass="10908">MGYPESGFIEVAGFFFNWRSNLSSFHAIVYGRMIDALVSARKAANVTQAELGQRIGQRQTFVSKFELGERRLDPAEFVKVSRAIGADPYAIMKSAESD</sequence>
<evidence type="ECO:0000313" key="2">
    <source>
        <dbReference type="EMBL" id="MBW9054673.1"/>
    </source>
</evidence>
<comment type="caution">
    <text evidence="2">The sequence shown here is derived from an EMBL/GenBank/DDBJ whole genome shotgun (WGS) entry which is preliminary data.</text>
</comment>
<protein>
    <submittedName>
        <fullName evidence="2">Helix-turn-helix transcriptional regulator</fullName>
    </submittedName>
</protein>
<dbReference type="CDD" id="cd00093">
    <property type="entry name" value="HTH_XRE"/>
    <property type="match status" value="1"/>
</dbReference>
<keyword evidence="3" id="KW-1185">Reference proteome</keyword>
<dbReference type="SUPFAM" id="SSF47413">
    <property type="entry name" value="lambda repressor-like DNA-binding domains"/>
    <property type="match status" value="1"/>
</dbReference>
<name>A0ABS7GZF8_9HYPH</name>
<evidence type="ECO:0000313" key="3">
    <source>
        <dbReference type="Proteomes" id="UP000717752"/>
    </source>
</evidence>
<dbReference type="InterPro" id="IPR010982">
    <property type="entry name" value="Lambda_DNA-bd_dom_sf"/>
</dbReference>
<dbReference type="RefSeq" id="WP_220336024.1">
    <property type="nucleotide sequence ID" value="NZ_JAEUAK010000007.1"/>
</dbReference>